<proteinExistence type="predicted"/>
<gene>
    <name evidence="1" type="ORF">GCM10022202_26620</name>
</gene>
<reference evidence="2" key="1">
    <citation type="journal article" date="2019" name="Int. J. Syst. Evol. Microbiol.">
        <title>The Global Catalogue of Microorganisms (GCM) 10K type strain sequencing project: providing services to taxonomists for standard genome sequencing and annotation.</title>
        <authorList>
            <consortium name="The Broad Institute Genomics Platform"/>
            <consortium name="The Broad Institute Genome Sequencing Center for Infectious Disease"/>
            <person name="Wu L."/>
            <person name="Ma J."/>
        </authorList>
    </citation>
    <scope>NUCLEOTIDE SEQUENCE [LARGE SCALE GENOMIC DNA]</scope>
    <source>
        <strain evidence="2">JCM 16546</strain>
    </source>
</reference>
<accession>A0ABP7BMH4</accession>
<sequence>MRDDAAQLFERARLRLAAAPREALGEIAEPSGLRRVLGVGPRIVRAGSAWRVGSLLIGDDVVHEAGEVLRATDPGRRGYAAESARRRAELRAMALRGGFAEGETVHLGWWPLDLAGLAAGEPTGPLSWQDGRVMIRWTPAGALMPLSAYLDERVGLLLAPPPGA</sequence>
<evidence type="ECO:0008006" key="3">
    <source>
        <dbReference type="Google" id="ProtNLM"/>
    </source>
</evidence>
<keyword evidence="2" id="KW-1185">Reference proteome</keyword>
<protein>
    <recommendedName>
        <fullName evidence="3">Glutaminase</fullName>
    </recommendedName>
</protein>
<name>A0ABP7BMH4_9MICO</name>
<dbReference type="EMBL" id="BAAAYV010000013">
    <property type="protein sequence ID" value="GAA3663505.1"/>
    <property type="molecule type" value="Genomic_DNA"/>
</dbReference>
<evidence type="ECO:0000313" key="1">
    <source>
        <dbReference type="EMBL" id="GAA3663505.1"/>
    </source>
</evidence>
<organism evidence="1 2">
    <name type="scientific">Microbacterium marinilacus</name>
    <dbReference type="NCBI Taxonomy" id="415209"/>
    <lineage>
        <taxon>Bacteria</taxon>
        <taxon>Bacillati</taxon>
        <taxon>Actinomycetota</taxon>
        <taxon>Actinomycetes</taxon>
        <taxon>Micrococcales</taxon>
        <taxon>Microbacteriaceae</taxon>
        <taxon>Microbacterium</taxon>
    </lineage>
</organism>
<dbReference type="RefSeq" id="WP_221860781.1">
    <property type="nucleotide sequence ID" value="NZ_BAAAYV010000013.1"/>
</dbReference>
<evidence type="ECO:0000313" key="2">
    <source>
        <dbReference type="Proteomes" id="UP001410795"/>
    </source>
</evidence>
<dbReference type="Proteomes" id="UP001410795">
    <property type="component" value="Unassembled WGS sequence"/>
</dbReference>
<comment type="caution">
    <text evidence="1">The sequence shown here is derived from an EMBL/GenBank/DDBJ whole genome shotgun (WGS) entry which is preliminary data.</text>
</comment>